<evidence type="ECO:0000313" key="3">
    <source>
        <dbReference type="EMBL" id="MBM9510570.1"/>
    </source>
</evidence>
<organism evidence="3 4">
    <name type="scientific">Actinacidiphila acididurans</name>
    <dbReference type="NCBI Taxonomy" id="2784346"/>
    <lineage>
        <taxon>Bacteria</taxon>
        <taxon>Bacillati</taxon>
        <taxon>Actinomycetota</taxon>
        <taxon>Actinomycetes</taxon>
        <taxon>Kitasatosporales</taxon>
        <taxon>Streptomycetaceae</taxon>
        <taxon>Actinacidiphila</taxon>
    </lineage>
</organism>
<evidence type="ECO:0000313" key="4">
    <source>
        <dbReference type="Proteomes" id="UP000749040"/>
    </source>
</evidence>
<feature type="compositionally biased region" description="Pro residues" evidence="1">
    <location>
        <begin position="56"/>
        <end position="65"/>
    </location>
</feature>
<sequence length="187" mass="19489">MARGGRTRGIPSWMWTAGLTGGAMVAVSVLAYQASGAPAKAPQASRAPRPSATRPHTPPPPPPVPAHSGLGKRIVYSLSQRRVWVVPAAGKPVATYPVQPGTVPAQPGLHLVTGQKATSTGADGVAVEHVVFFEYTAETWVAFSSAVNDKVTAPNPNLQTGAIRSHRDAGTAIWNATKIGSEVYVVR</sequence>
<feature type="transmembrane region" description="Helical" evidence="2">
    <location>
        <begin position="12"/>
        <end position="32"/>
    </location>
</feature>
<accession>A0ABS2U4N5</accession>
<keyword evidence="2" id="KW-0472">Membrane</keyword>
<reference evidence="3 4" key="1">
    <citation type="submission" date="2021-01" db="EMBL/GenBank/DDBJ databases">
        <title>Streptomyces acididurans sp. nov., isolated from a peat swamp forest soil.</title>
        <authorList>
            <person name="Chantavorakit T."/>
            <person name="Duangmal K."/>
        </authorList>
    </citation>
    <scope>NUCLEOTIDE SEQUENCE [LARGE SCALE GENOMIC DNA]</scope>
    <source>
        <strain evidence="3 4">KK5PA1</strain>
    </source>
</reference>
<comment type="caution">
    <text evidence="3">The sequence shown here is derived from an EMBL/GenBank/DDBJ whole genome shotgun (WGS) entry which is preliminary data.</text>
</comment>
<keyword evidence="2" id="KW-1133">Transmembrane helix</keyword>
<keyword evidence="4" id="KW-1185">Reference proteome</keyword>
<feature type="region of interest" description="Disordered" evidence="1">
    <location>
        <begin position="39"/>
        <end position="69"/>
    </location>
</feature>
<dbReference type="EMBL" id="JADKYB010000041">
    <property type="protein sequence ID" value="MBM9510570.1"/>
    <property type="molecule type" value="Genomic_DNA"/>
</dbReference>
<evidence type="ECO:0000256" key="1">
    <source>
        <dbReference type="SAM" id="MobiDB-lite"/>
    </source>
</evidence>
<protein>
    <recommendedName>
        <fullName evidence="5">L,D-transpeptidase</fullName>
    </recommendedName>
</protein>
<evidence type="ECO:0000256" key="2">
    <source>
        <dbReference type="SAM" id="Phobius"/>
    </source>
</evidence>
<dbReference type="Proteomes" id="UP000749040">
    <property type="component" value="Unassembled WGS sequence"/>
</dbReference>
<feature type="compositionally biased region" description="Low complexity" evidence="1">
    <location>
        <begin position="39"/>
        <end position="55"/>
    </location>
</feature>
<dbReference type="RefSeq" id="WP_205364771.1">
    <property type="nucleotide sequence ID" value="NZ_JADKYB010000041.1"/>
</dbReference>
<keyword evidence="2" id="KW-0812">Transmembrane</keyword>
<name>A0ABS2U4N5_9ACTN</name>
<gene>
    <name evidence="3" type="ORF">ITX44_39625</name>
</gene>
<evidence type="ECO:0008006" key="5">
    <source>
        <dbReference type="Google" id="ProtNLM"/>
    </source>
</evidence>
<proteinExistence type="predicted"/>